<gene>
    <name evidence="4" type="ORF">OFUS_LOCUS14363</name>
</gene>
<protein>
    <recommendedName>
        <fullName evidence="3">C2H2-type domain-containing protein</fullName>
    </recommendedName>
</protein>
<dbReference type="AlphaFoldDB" id="A0A8S4P757"/>
<comment type="caution">
    <text evidence="4">The sequence shown here is derived from an EMBL/GenBank/DDBJ whole genome shotgun (WGS) entry which is preliminary data.</text>
</comment>
<dbReference type="EMBL" id="CAIIXF020000007">
    <property type="protein sequence ID" value="CAH1788916.1"/>
    <property type="molecule type" value="Genomic_DNA"/>
</dbReference>
<sequence length="412" mass="45734">MEDFSQEMDDSLSSPFSLSVGSLGVPQHLRNFVKVGKDFSLPKGTKKEVSDSKNYARIPPVSPVLDKTRFPGVTETLIQREGNCKRGSRVKKTPEYLKDYITPICCISRSMDGINWGEGERKSRSRSRQRENRRKARREYAWGIEAWQRDTGHVSSIGRGRGLYNYAQSQETLERPRKIDSRANRTRPVSRESLPSRSSYTTQDSYRPVRGQWTLQAPSTLPATQNHSENPYLPLCPTQTPVITYVNPTTKPEASSNSFTQYQTNQSQNSSWDNLSLLDLGSAVGEELESLSSAQDIGILKDVLSEGLGSLVSPSGTDINKDVVDGGIKSLNNPTDTDIQKKELKVSIALNTVSVPSKEKAKPVLKTDDEVIPETGGLACGHCQKTFKRRSSLAIHIKDNIKGAQRGSRTET</sequence>
<proteinExistence type="predicted"/>
<dbReference type="PROSITE" id="PS50157">
    <property type="entry name" value="ZINC_FINGER_C2H2_2"/>
    <property type="match status" value="1"/>
</dbReference>
<reference evidence="4" key="1">
    <citation type="submission" date="2022-03" db="EMBL/GenBank/DDBJ databases">
        <authorList>
            <person name="Martin C."/>
        </authorList>
    </citation>
    <scope>NUCLEOTIDE SEQUENCE</scope>
</reference>
<evidence type="ECO:0000256" key="2">
    <source>
        <dbReference type="SAM" id="MobiDB-lite"/>
    </source>
</evidence>
<keyword evidence="1" id="KW-0479">Metal-binding</keyword>
<feature type="domain" description="C2H2-type" evidence="3">
    <location>
        <begin position="378"/>
        <end position="410"/>
    </location>
</feature>
<evidence type="ECO:0000256" key="1">
    <source>
        <dbReference type="PROSITE-ProRule" id="PRU00042"/>
    </source>
</evidence>
<feature type="compositionally biased region" description="Basic and acidic residues" evidence="2">
    <location>
        <begin position="172"/>
        <end position="183"/>
    </location>
</feature>
<evidence type="ECO:0000259" key="3">
    <source>
        <dbReference type="PROSITE" id="PS50157"/>
    </source>
</evidence>
<feature type="compositionally biased region" description="Polar residues" evidence="2">
    <location>
        <begin position="193"/>
        <end position="205"/>
    </location>
</feature>
<organism evidence="4 5">
    <name type="scientific">Owenia fusiformis</name>
    <name type="common">Polychaete worm</name>
    <dbReference type="NCBI Taxonomy" id="6347"/>
    <lineage>
        <taxon>Eukaryota</taxon>
        <taxon>Metazoa</taxon>
        <taxon>Spiralia</taxon>
        <taxon>Lophotrochozoa</taxon>
        <taxon>Annelida</taxon>
        <taxon>Polychaeta</taxon>
        <taxon>Sedentaria</taxon>
        <taxon>Canalipalpata</taxon>
        <taxon>Sabellida</taxon>
        <taxon>Oweniida</taxon>
        <taxon>Oweniidae</taxon>
        <taxon>Owenia</taxon>
    </lineage>
</organism>
<evidence type="ECO:0000313" key="5">
    <source>
        <dbReference type="Proteomes" id="UP000749559"/>
    </source>
</evidence>
<dbReference type="Proteomes" id="UP000749559">
    <property type="component" value="Unassembled WGS sequence"/>
</dbReference>
<feature type="region of interest" description="Disordered" evidence="2">
    <location>
        <begin position="168"/>
        <end position="209"/>
    </location>
</feature>
<accession>A0A8S4P757</accession>
<keyword evidence="1" id="KW-0862">Zinc</keyword>
<keyword evidence="1" id="KW-0863">Zinc-finger</keyword>
<keyword evidence="5" id="KW-1185">Reference proteome</keyword>
<dbReference type="GO" id="GO:0008270">
    <property type="term" value="F:zinc ion binding"/>
    <property type="evidence" value="ECO:0007669"/>
    <property type="project" value="UniProtKB-KW"/>
</dbReference>
<dbReference type="InterPro" id="IPR013087">
    <property type="entry name" value="Znf_C2H2_type"/>
</dbReference>
<evidence type="ECO:0000313" key="4">
    <source>
        <dbReference type="EMBL" id="CAH1788916.1"/>
    </source>
</evidence>
<name>A0A8S4P757_OWEFU</name>